<evidence type="ECO:0000313" key="8">
    <source>
        <dbReference type="EMBL" id="QQS82993.1"/>
    </source>
</evidence>
<dbReference type="KEGG" id="scv:A4G25_04335"/>
<gene>
    <name evidence="9" type="ORF">EIG99_03870</name>
    <name evidence="8" type="ORF">I6J05_01355</name>
</gene>
<evidence type="ECO:0000256" key="6">
    <source>
        <dbReference type="PIRNR" id="PIRNR000535"/>
    </source>
</evidence>
<evidence type="ECO:0000256" key="1">
    <source>
        <dbReference type="ARBA" id="ARBA00005380"/>
    </source>
</evidence>
<keyword evidence="2 6" id="KW-0808">Transferase</keyword>
<dbReference type="PIRSF" id="PIRSF000535">
    <property type="entry name" value="1PFK/6PFK/LacC"/>
    <property type="match status" value="1"/>
</dbReference>
<dbReference type="Gene3D" id="3.40.1190.20">
    <property type="match status" value="1"/>
</dbReference>
<dbReference type="EC" id="2.7.1.144" evidence="6"/>
<dbReference type="InterPro" id="IPR017583">
    <property type="entry name" value="Tagatose/fructose_Pkinase"/>
</dbReference>
<dbReference type="CDD" id="cd01164">
    <property type="entry name" value="FruK_PfkB_like"/>
    <property type="match status" value="1"/>
</dbReference>
<sequence length="315" mass="34449">MTFKLLTVTLNPAIDINYPINNFEINTVQRASEDYKSAGGKGINVARVANELGLSVTCTGIIGGKFGEWLTNNLDETNINHDFTISPASTRLCIAINSEGSQTEILESGALQPEEIQTRFLEHFNTIASDYDLITISGSLPKGFPENYYVKLLEIAHKQEIPVCLDTSGKVLNYTVIHSTHCPPLLIKPNDEEINEITSADNLDLANQLLDERLAHIPYILLSLGKNGALLRYNEEVYNVDIPKIVAVNPVGSGDSSLAGFSYGLSQNNNYEVAAKFAMAAGISNALEARTGHVDLDNFKKYSNQIIIEKVAKTS</sequence>
<dbReference type="GO" id="GO:0005829">
    <property type="term" value="C:cytosol"/>
    <property type="evidence" value="ECO:0007669"/>
    <property type="project" value="TreeGrafter"/>
</dbReference>
<dbReference type="GeneID" id="93727084"/>
<dbReference type="GO" id="GO:0008443">
    <property type="term" value="F:phosphofructokinase activity"/>
    <property type="evidence" value="ECO:0007669"/>
    <property type="project" value="TreeGrafter"/>
</dbReference>
<dbReference type="PANTHER" id="PTHR46566">
    <property type="entry name" value="1-PHOSPHOFRUCTOKINASE-RELATED"/>
    <property type="match status" value="1"/>
</dbReference>
<dbReference type="SUPFAM" id="SSF53613">
    <property type="entry name" value="Ribokinase-like"/>
    <property type="match status" value="1"/>
</dbReference>
<dbReference type="GO" id="GO:0005524">
    <property type="term" value="F:ATP binding"/>
    <property type="evidence" value="ECO:0007669"/>
    <property type="project" value="UniProtKB-KW"/>
</dbReference>
<dbReference type="EMBL" id="RQTE01000068">
    <property type="protein sequence ID" value="RZI03273.1"/>
    <property type="molecule type" value="Genomic_DNA"/>
</dbReference>
<comment type="similarity">
    <text evidence="1">Belongs to the carbohydrate kinase pfkB family.</text>
</comment>
<keyword evidence="4 9" id="KW-0418">Kinase</keyword>
<reference evidence="8 11" key="2">
    <citation type="submission" date="2021-01" db="EMBL/GenBank/DDBJ databases">
        <title>FDA dAtabase for Regulatory Grade micrObial Sequences (FDA-ARGOS): Supporting development and validation of Infectious Disease Dx tests.</title>
        <authorList>
            <person name="Sproer C."/>
            <person name="Gronow S."/>
            <person name="Severitt S."/>
            <person name="Schroder I."/>
            <person name="Tallon L."/>
            <person name="Sadzewicz L."/>
            <person name="Zhao X."/>
            <person name="Boylan J."/>
            <person name="Ott S."/>
            <person name="Bowen H."/>
            <person name="Vavikolanu K."/>
            <person name="Mehta A."/>
            <person name="Aluvathingal J."/>
            <person name="Nadendla S."/>
            <person name="Lowell S."/>
            <person name="Myers T."/>
            <person name="Yan Y."/>
            <person name="Sichtig H."/>
        </authorList>
    </citation>
    <scope>NUCLEOTIDE SEQUENCE [LARGE SCALE GENOMIC DNA]</scope>
    <source>
        <strain evidence="8 11">FDAARGOS_1148</strain>
    </source>
</reference>
<dbReference type="InterPro" id="IPR002173">
    <property type="entry name" value="Carboh/pur_kinase_PfkB_CS"/>
</dbReference>
<comment type="pathway">
    <text evidence="6">Carbohydrate metabolism; D-tagatose 6-phosphate degradation; D-glyceraldehyde 3-phosphate and glycerone phosphate from D-tagatose 6-phosphate: step 1/2.</text>
</comment>
<evidence type="ECO:0000313" key="11">
    <source>
        <dbReference type="Proteomes" id="UP000595942"/>
    </source>
</evidence>
<keyword evidence="5 6" id="KW-0067">ATP-binding</keyword>
<evidence type="ECO:0000259" key="7">
    <source>
        <dbReference type="Pfam" id="PF00294"/>
    </source>
</evidence>
<dbReference type="InterPro" id="IPR029056">
    <property type="entry name" value="Ribokinase-like"/>
</dbReference>
<dbReference type="GO" id="GO:0016052">
    <property type="term" value="P:carbohydrate catabolic process"/>
    <property type="evidence" value="ECO:0007669"/>
    <property type="project" value="UniProtKB-ARBA"/>
</dbReference>
<keyword evidence="11" id="KW-1185">Reference proteome</keyword>
<accession>A0A143P9M4</accession>
<reference evidence="9 10" key="1">
    <citation type="submission" date="2018-11" db="EMBL/GenBank/DDBJ databases">
        <title>Genomic profiling of Staphylococcus species from a Poultry farm system in KwaZulu-Natal, South Africa.</title>
        <authorList>
            <person name="Amoako D.G."/>
            <person name="Somboro A.M."/>
            <person name="Abia A.L.K."/>
            <person name="Bester L.A."/>
            <person name="Essack S.Y."/>
        </authorList>
    </citation>
    <scope>NUCLEOTIDE SEQUENCE [LARGE SCALE GENOMIC DNA]</scope>
    <source>
        <strain evidence="9 10">SA11</strain>
    </source>
</reference>
<dbReference type="PROSITE" id="PS00584">
    <property type="entry name" value="PFKB_KINASES_2"/>
    <property type="match status" value="1"/>
</dbReference>
<dbReference type="NCBIfam" id="TIGR03168">
    <property type="entry name" value="1-PFK"/>
    <property type="match status" value="1"/>
</dbReference>
<evidence type="ECO:0000256" key="3">
    <source>
        <dbReference type="ARBA" id="ARBA00022741"/>
    </source>
</evidence>
<dbReference type="RefSeq" id="WP_047132923.1">
    <property type="nucleotide sequence ID" value="NZ_CP015114.1"/>
</dbReference>
<protein>
    <recommendedName>
        <fullName evidence="6">Tagatose-6-phosphate kinase</fullName>
        <ecNumber evidence="6">2.7.1.144</ecNumber>
    </recommendedName>
</protein>
<feature type="domain" description="Carbohydrate kinase PfkB" evidence="7">
    <location>
        <begin position="18"/>
        <end position="282"/>
    </location>
</feature>
<dbReference type="GO" id="GO:0009024">
    <property type="term" value="F:tagatose-6-phosphate kinase activity"/>
    <property type="evidence" value="ECO:0007669"/>
    <property type="project" value="UniProtKB-EC"/>
</dbReference>
<dbReference type="OrthoDB" id="9801219at2"/>
<dbReference type="Proteomes" id="UP000595942">
    <property type="component" value="Chromosome"/>
</dbReference>
<evidence type="ECO:0000256" key="5">
    <source>
        <dbReference type="ARBA" id="ARBA00022840"/>
    </source>
</evidence>
<evidence type="ECO:0000313" key="9">
    <source>
        <dbReference type="EMBL" id="RZI03273.1"/>
    </source>
</evidence>
<dbReference type="GO" id="GO:2001059">
    <property type="term" value="P:D-tagatose 6-phosphate catabolic process"/>
    <property type="evidence" value="ECO:0007669"/>
    <property type="project" value="UniProtKB-UniPathway"/>
</dbReference>
<dbReference type="AlphaFoldDB" id="A0A143P9M4"/>
<dbReference type="EMBL" id="CP068073">
    <property type="protein sequence ID" value="QQS82993.1"/>
    <property type="molecule type" value="Genomic_DNA"/>
</dbReference>
<dbReference type="GO" id="GO:0005988">
    <property type="term" value="P:lactose metabolic process"/>
    <property type="evidence" value="ECO:0007669"/>
    <property type="project" value="UniProtKB-KW"/>
</dbReference>
<evidence type="ECO:0000313" key="10">
    <source>
        <dbReference type="Proteomes" id="UP000293854"/>
    </source>
</evidence>
<organism evidence="9 10">
    <name type="scientific">Staphylococcus condimenti</name>
    <dbReference type="NCBI Taxonomy" id="70255"/>
    <lineage>
        <taxon>Bacteria</taxon>
        <taxon>Bacillati</taxon>
        <taxon>Bacillota</taxon>
        <taxon>Bacilli</taxon>
        <taxon>Bacillales</taxon>
        <taxon>Staphylococcaceae</taxon>
        <taxon>Staphylococcus</taxon>
    </lineage>
</organism>
<dbReference type="Proteomes" id="UP000293854">
    <property type="component" value="Unassembled WGS sequence"/>
</dbReference>
<evidence type="ECO:0000256" key="4">
    <source>
        <dbReference type="ARBA" id="ARBA00022777"/>
    </source>
</evidence>
<name>A0A143P9M4_9STAP</name>
<dbReference type="Pfam" id="PF00294">
    <property type="entry name" value="PfkB"/>
    <property type="match status" value="1"/>
</dbReference>
<evidence type="ECO:0000256" key="2">
    <source>
        <dbReference type="ARBA" id="ARBA00022679"/>
    </source>
</evidence>
<dbReference type="PANTHER" id="PTHR46566:SF5">
    <property type="entry name" value="1-PHOSPHOFRUCTOKINASE"/>
    <property type="match status" value="1"/>
</dbReference>
<comment type="similarity">
    <text evidence="6">Belongs to the carbohydrate kinase PfkB family. LacC subfamily.</text>
</comment>
<dbReference type="UniPathway" id="UPA00704">
    <property type="reaction ID" value="UER00715"/>
</dbReference>
<dbReference type="InterPro" id="IPR011611">
    <property type="entry name" value="PfkB_dom"/>
</dbReference>
<comment type="catalytic activity">
    <reaction evidence="6">
        <text>D-tagatofuranose 6-phosphate + ATP = D-tagatofuranose 1,6-bisphosphate + ADP + H(+)</text>
        <dbReference type="Rhea" id="RHEA:12420"/>
        <dbReference type="ChEBI" id="CHEBI:15378"/>
        <dbReference type="ChEBI" id="CHEBI:30616"/>
        <dbReference type="ChEBI" id="CHEBI:58694"/>
        <dbReference type="ChEBI" id="CHEBI:58695"/>
        <dbReference type="ChEBI" id="CHEBI:456216"/>
        <dbReference type="EC" id="2.7.1.144"/>
    </reaction>
</comment>
<dbReference type="GO" id="GO:0044281">
    <property type="term" value="P:small molecule metabolic process"/>
    <property type="evidence" value="ECO:0007669"/>
    <property type="project" value="UniProtKB-ARBA"/>
</dbReference>
<proteinExistence type="inferred from homology"/>
<dbReference type="FunFam" id="3.40.1190.20:FF:000001">
    <property type="entry name" value="Phosphofructokinase"/>
    <property type="match status" value="1"/>
</dbReference>
<keyword evidence="6" id="KW-0423">Lactose metabolism</keyword>
<keyword evidence="3 6" id="KW-0547">Nucleotide-binding</keyword>